<evidence type="ECO:0000259" key="7">
    <source>
        <dbReference type="PROSITE" id="PS51736"/>
    </source>
</evidence>
<evidence type="ECO:0000259" key="8">
    <source>
        <dbReference type="PROSITE" id="PS51737"/>
    </source>
</evidence>
<keyword evidence="10" id="KW-1185">Reference proteome</keyword>
<dbReference type="InterPro" id="IPR050639">
    <property type="entry name" value="SSR_resolvase"/>
</dbReference>
<dbReference type="Pfam" id="PF07508">
    <property type="entry name" value="Recombinase"/>
    <property type="match status" value="1"/>
</dbReference>
<dbReference type="InterPro" id="IPR038109">
    <property type="entry name" value="DNA_bind_recomb_sf"/>
</dbReference>
<keyword evidence="1" id="KW-0229">DNA integration</keyword>
<evidence type="ECO:0000256" key="6">
    <source>
        <dbReference type="SAM" id="MobiDB-lite"/>
    </source>
</evidence>
<dbReference type="InterPro" id="IPR011109">
    <property type="entry name" value="DNA_bind_recombinase_dom"/>
</dbReference>
<organism evidence="9 10">
    <name type="scientific">Azospirillum rugosum</name>
    <dbReference type="NCBI Taxonomy" id="416170"/>
    <lineage>
        <taxon>Bacteria</taxon>
        <taxon>Pseudomonadati</taxon>
        <taxon>Pseudomonadota</taxon>
        <taxon>Alphaproteobacteria</taxon>
        <taxon>Rhodospirillales</taxon>
        <taxon>Azospirillaceae</taxon>
        <taxon>Azospirillum</taxon>
    </lineage>
</organism>
<keyword evidence="2" id="KW-0238">DNA-binding</keyword>
<feature type="domain" description="Resolvase/invertase-type recombinase catalytic" evidence="7">
    <location>
        <begin position="5"/>
        <end position="152"/>
    </location>
</feature>
<dbReference type="InterPro" id="IPR006119">
    <property type="entry name" value="Resolv_N"/>
</dbReference>
<sequence length="708" mass="78531">MADPRAAFYARVSSEAQARDNTIASQVAALRERIRVDGAVLDPDLEFVDDGHSGATLRRPALERLRDGIAAGQVDRVYVLAPDRLARRHAHQALLVEEFRRAGVEVCFLNRPIGASPEDDLLLQIQGVVAEYERAQILERGRRGRRHAARTGSVSAFAGAPYGYRYVTRERGGGVARFEIVPEEARIVRLIFAWVGLDRLSLREVCRRLQNTGCPTRSGTPRWWASTLHGMIENPAYTGTAMYGRFHAVEPGPRLRPVRNHNPARAVRPTTRVPVPVEEQVPVPVPAIVDAAVAEAARAQLTENRRRKREQTCGPGWILQGLVVCRRCGYAYYGKATPGLSERYRPSPFGYGAYRCIGTDGHRFDGGAVCANRPVRSDRLETAVWAEVAAVLRDPTRVADEYQRRLREVAAGSRADVDVEELDRRISALRRGIGRLVDGYAEGLVERAEFGPRVTDLRSRVAQLEEQRKTLADTVAAARDITMVVGRLEDFAAKVSDGLDQLDWAAKRDIIRLMIRRIEIDDGQVEIVFRIPPPPGGHDGTRNNDPGQHCTEECRAYARLVRSLPSHRRPLRTARRHLHRLPPHRRRPHLLALRPEMVLLGTLNEAADAIRHTIEQAGCPGGGRAVLAGCGHCGNGLLPRARGGGQSHWETAQQARRRSGHAAPPVTFKRLYPPERARVSARRSSARHRLGVSRPPGSARAGAHHPPQ</sequence>
<evidence type="ECO:0000313" key="10">
    <source>
        <dbReference type="Proteomes" id="UP000781958"/>
    </source>
</evidence>
<evidence type="ECO:0000256" key="3">
    <source>
        <dbReference type="ARBA" id="ARBA00023172"/>
    </source>
</evidence>
<dbReference type="PROSITE" id="PS00397">
    <property type="entry name" value="RECOMBINASES_1"/>
    <property type="match status" value="1"/>
</dbReference>
<keyword evidence="3" id="KW-0233">DNA recombination</keyword>
<comment type="caution">
    <text evidence="9">The sequence shown here is derived from an EMBL/GenBank/DDBJ whole genome shotgun (WGS) entry which is preliminary data.</text>
</comment>
<dbReference type="InterPro" id="IPR025827">
    <property type="entry name" value="Zn_ribbon_recom_dom"/>
</dbReference>
<feature type="active site" description="O-(5'-phospho-DNA)-serine intermediate" evidence="4">
    <location>
        <position position="13"/>
    </location>
</feature>
<feature type="compositionally biased region" description="Basic residues" evidence="6">
    <location>
        <begin position="679"/>
        <end position="691"/>
    </location>
</feature>
<evidence type="ECO:0000256" key="4">
    <source>
        <dbReference type="PROSITE-ProRule" id="PRU10137"/>
    </source>
</evidence>
<dbReference type="PANTHER" id="PTHR30461">
    <property type="entry name" value="DNA-INVERTASE FROM LAMBDOID PROPHAGE"/>
    <property type="match status" value="1"/>
</dbReference>
<dbReference type="Gene3D" id="3.40.50.1390">
    <property type="entry name" value="Resolvase, N-terminal catalytic domain"/>
    <property type="match status" value="1"/>
</dbReference>
<dbReference type="CDD" id="cd00338">
    <property type="entry name" value="Ser_Recombinase"/>
    <property type="match status" value="1"/>
</dbReference>
<accession>A0ABS4SWU8</accession>
<evidence type="ECO:0000256" key="2">
    <source>
        <dbReference type="ARBA" id="ARBA00023125"/>
    </source>
</evidence>
<dbReference type="Pfam" id="PF00239">
    <property type="entry name" value="Resolvase"/>
    <property type="match status" value="1"/>
</dbReference>
<gene>
    <name evidence="9" type="ORF">J2851_006851</name>
</gene>
<dbReference type="Proteomes" id="UP000781958">
    <property type="component" value="Unassembled WGS sequence"/>
</dbReference>
<dbReference type="EMBL" id="JAGINP010000039">
    <property type="protein sequence ID" value="MBP2297032.1"/>
    <property type="molecule type" value="Genomic_DNA"/>
</dbReference>
<dbReference type="SUPFAM" id="SSF53041">
    <property type="entry name" value="Resolvase-like"/>
    <property type="match status" value="1"/>
</dbReference>
<evidence type="ECO:0000313" key="9">
    <source>
        <dbReference type="EMBL" id="MBP2297032.1"/>
    </source>
</evidence>
<feature type="coiled-coil region" evidence="5">
    <location>
        <begin position="454"/>
        <end position="481"/>
    </location>
</feature>
<dbReference type="Pfam" id="PF13408">
    <property type="entry name" value="Zn_ribbon_recom"/>
    <property type="match status" value="1"/>
</dbReference>
<proteinExistence type="predicted"/>
<dbReference type="InterPro" id="IPR006118">
    <property type="entry name" value="Recombinase_CS"/>
</dbReference>
<feature type="region of interest" description="Disordered" evidence="6">
    <location>
        <begin position="642"/>
        <end position="708"/>
    </location>
</feature>
<dbReference type="PROSITE" id="PS51737">
    <property type="entry name" value="RECOMBINASE_DNA_BIND"/>
    <property type="match status" value="1"/>
</dbReference>
<protein>
    <submittedName>
        <fullName evidence="9">Site-specific DNA recombinase</fullName>
    </submittedName>
</protein>
<name>A0ABS4SWU8_9PROT</name>
<evidence type="ECO:0000256" key="5">
    <source>
        <dbReference type="SAM" id="Coils"/>
    </source>
</evidence>
<feature type="domain" description="Recombinase" evidence="8">
    <location>
        <begin position="161"/>
        <end position="307"/>
    </location>
</feature>
<evidence type="ECO:0000256" key="1">
    <source>
        <dbReference type="ARBA" id="ARBA00022908"/>
    </source>
</evidence>
<reference evidence="9 10" key="1">
    <citation type="submission" date="2021-03" db="EMBL/GenBank/DDBJ databases">
        <title>Genomic Encyclopedia of Type Strains, Phase III (KMG-III): the genomes of soil and plant-associated and newly described type strains.</title>
        <authorList>
            <person name="Whitman W."/>
        </authorList>
    </citation>
    <scope>NUCLEOTIDE SEQUENCE [LARGE SCALE GENOMIC DNA]</scope>
    <source>
        <strain evidence="9 10">IMMIB AFH-6</strain>
    </source>
</reference>
<dbReference type="InterPro" id="IPR036162">
    <property type="entry name" value="Resolvase-like_N_sf"/>
</dbReference>
<dbReference type="PANTHER" id="PTHR30461:SF23">
    <property type="entry name" value="DNA RECOMBINASE-RELATED"/>
    <property type="match status" value="1"/>
</dbReference>
<dbReference type="PROSITE" id="PS51736">
    <property type="entry name" value="RECOMBINASES_3"/>
    <property type="match status" value="1"/>
</dbReference>
<dbReference type="SMART" id="SM00857">
    <property type="entry name" value="Resolvase"/>
    <property type="match status" value="1"/>
</dbReference>
<keyword evidence="5" id="KW-0175">Coiled coil</keyword>
<dbReference type="Gene3D" id="3.90.1750.20">
    <property type="entry name" value="Putative Large Serine Recombinase, Chain B, Domain 2"/>
    <property type="match status" value="1"/>
</dbReference>